<feature type="transmembrane region" description="Helical" evidence="1">
    <location>
        <begin position="239"/>
        <end position="258"/>
    </location>
</feature>
<feature type="transmembrane region" description="Helical" evidence="1">
    <location>
        <begin position="183"/>
        <end position="202"/>
    </location>
</feature>
<organism evidence="2 3">
    <name type="scientific">Intoshia linei</name>
    <dbReference type="NCBI Taxonomy" id="1819745"/>
    <lineage>
        <taxon>Eukaryota</taxon>
        <taxon>Metazoa</taxon>
        <taxon>Spiralia</taxon>
        <taxon>Lophotrochozoa</taxon>
        <taxon>Mesozoa</taxon>
        <taxon>Orthonectida</taxon>
        <taxon>Rhopaluridae</taxon>
        <taxon>Intoshia</taxon>
    </lineage>
</organism>
<dbReference type="EMBL" id="LWCA01000633">
    <property type="protein sequence ID" value="OAF67550.1"/>
    <property type="molecule type" value="Genomic_DNA"/>
</dbReference>
<keyword evidence="1" id="KW-0812">Transmembrane</keyword>
<dbReference type="AlphaFoldDB" id="A0A177B0A0"/>
<evidence type="ECO:0000313" key="3">
    <source>
        <dbReference type="Proteomes" id="UP000078046"/>
    </source>
</evidence>
<comment type="caution">
    <text evidence="2">The sequence shown here is derived from an EMBL/GenBank/DDBJ whole genome shotgun (WGS) entry which is preliminary data.</text>
</comment>
<keyword evidence="1" id="KW-0472">Membrane</keyword>
<feature type="non-terminal residue" evidence="2">
    <location>
        <position position="261"/>
    </location>
</feature>
<evidence type="ECO:0000256" key="1">
    <source>
        <dbReference type="SAM" id="Phobius"/>
    </source>
</evidence>
<keyword evidence="1" id="KW-1133">Transmembrane helix</keyword>
<feature type="transmembrane region" description="Helical" evidence="1">
    <location>
        <begin position="146"/>
        <end position="163"/>
    </location>
</feature>
<protein>
    <submittedName>
        <fullName evidence="2">Uncharacterized protein</fullName>
    </submittedName>
</protein>
<feature type="transmembrane region" description="Helical" evidence="1">
    <location>
        <begin position="20"/>
        <end position="43"/>
    </location>
</feature>
<feature type="transmembrane region" description="Helical" evidence="1">
    <location>
        <begin position="208"/>
        <end position="227"/>
    </location>
</feature>
<sequence length="261" mass="29995">MLLMIGVQGFDWNTVHEKIYLADIGFIYLTINAVGLTIIELFMDTQPLMYKLITHSIVVSLSTILFGLLGHYTIDSEISNQILYHLYYILGMVVIASTDGYFYLKIFRQKWELFNFDKIYIMELIFVASTIAYFIFDYIVSQNSENLKILIFYQLYMSANAIYMNKVFVDERLVLLHPAIKHVISLISLDVFTILSFVTVLYDKKEAYIVVFDLLVSSLACLIAIGVSYPIKVYSYEQIIPSSCAITVLIAFSAIDILDIY</sequence>
<feature type="transmembrane region" description="Helical" evidence="1">
    <location>
        <begin position="52"/>
        <end position="74"/>
    </location>
</feature>
<dbReference type="Proteomes" id="UP000078046">
    <property type="component" value="Unassembled WGS sequence"/>
</dbReference>
<proteinExistence type="predicted"/>
<feature type="transmembrane region" description="Helical" evidence="1">
    <location>
        <begin position="86"/>
        <end position="107"/>
    </location>
</feature>
<evidence type="ECO:0000313" key="2">
    <source>
        <dbReference type="EMBL" id="OAF67550.1"/>
    </source>
</evidence>
<gene>
    <name evidence="2" type="ORF">A3Q56_04699</name>
</gene>
<name>A0A177B0A0_9BILA</name>
<reference evidence="2 3" key="1">
    <citation type="submission" date="2016-04" db="EMBL/GenBank/DDBJ databases">
        <title>The genome of Intoshia linei affirms orthonectids as highly simplified spiralians.</title>
        <authorList>
            <person name="Mikhailov K.V."/>
            <person name="Slusarev G.S."/>
            <person name="Nikitin M.A."/>
            <person name="Logacheva M.D."/>
            <person name="Penin A."/>
            <person name="Aleoshin V."/>
            <person name="Panchin Y.V."/>
        </authorList>
    </citation>
    <scope>NUCLEOTIDE SEQUENCE [LARGE SCALE GENOMIC DNA]</scope>
    <source>
        <strain evidence="2">Intl2013</strain>
        <tissue evidence="2">Whole animal</tissue>
    </source>
</reference>
<feature type="transmembrane region" description="Helical" evidence="1">
    <location>
        <begin position="119"/>
        <end position="140"/>
    </location>
</feature>
<keyword evidence="3" id="KW-1185">Reference proteome</keyword>
<accession>A0A177B0A0</accession>